<dbReference type="Proteomes" id="UP000198551">
    <property type="component" value="Unassembled WGS sequence"/>
</dbReference>
<evidence type="ECO:0000313" key="1">
    <source>
        <dbReference type="EMBL" id="SCF32059.1"/>
    </source>
</evidence>
<sequence>MVPGAGGNRWQRNASVRQACHHRRVATEFRHLSIHIDRPVAEVYAFAADPANLTRWAPGLGGSVVFDEGHWFVDTPQGRARLTFAPANEYGVLDHEVLTPSGETVYVPLRAIADGDATEVVFSLRRQPGMSDADFDRDTALVGADLARLKAVLESVAG</sequence>
<dbReference type="Gene3D" id="3.30.530.20">
    <property type="match status" value="1"/>
</dbReference>
<evidence type="ECO:0000313" key="2">
    <source>
        <dbReference type="Proteomes" id="UP000198551"/>
    </source>
</evidence>
<keyword evidence="2" id="KW-1185">Reference proteome</keyword>
<gene>
    <name evidence="1" type="ORF">GA0070215_11777</name>
</gene>
<dbReference type="InterPro" id="IPR023393">
    <property type="entry name" value="START-like_dom_sf"/>
</dbReference>
<dbReference type="EMBL" id="FMCV01000017">
    <property type="protein sequence ID" value="SCF32059.1"/>
    <property type="molecule type" value="Genomic_DNA"/>
</dbReference>
<reference evidence="2" key="1">
    <citation type="submission" date="2016-06" db="EMBL/GenBank/DDBJ databases">
        <authorList>
            <person name="Varghese N."/>
        </authorList>
    </citation>
    <scope>NUCLEOTIDE SEQUENCE [LARGE SCALE GENOMIC DNA]</scope>
    <source>
        <strain evidence="2">DSM 45555</strain>
    </source>
</reference>
<accession>A0A1C4ZGS6</accession>
<dbReference type="SUPFAM" id="SSF55961">
    <property type="entry name" value="Bet v1-like"/>
    <property type="match status" value="1"/>
</dbReference>
<organism evidence="1 2">
    <name type="scientific">Micromonospora marina</name>
    <dbReference type="NCBI Taxonomy" id="307120"/>
    <lineage>
        <taxon>Bacteria</taxon>
        <taxon>Bacillati</taxon>
        <taxon>Actinomycetota</taxon>
        <taxon>Actinomycetes</taxon>
        <taxon>Micromonosporales</taxon>
        <taxon>Micromonosporaceae</taxon>
        <taxon>Micromonospora</taxon>
    </lineage>
</organism>
<dbReference type="AlphaFoldDB" id="A0A1C4ZGS6"/>
<protein>
    <submittedName>
        <fullName evidence="1">Polyketide cyclase / dehydrase and lipid transport</fullName>
    </submittedName>
</protein>
<name>A0A1C4ZGS6_9ACTN</name>
<proteinExistence type="predicted"/>